<dbReference type="Gene3D" id="1.10.443.10">
    <property type="entry name" value="Intergrase catalytic core"/>
    <property type="match status" value="1"/>
</dbReference>
<dbReference type="SUPFAM" id="SSF56349">
    <property type="entry name" value="DNA breaking-rejoining enzymes"/>
    <property type="match status" value="1"/>
</dbReference>
<evidence type="ECO:0000259" key="2">
    <source>
        <dbReference type="PROSITE" id="PS51898"/>
    </source>
</evidence>
<dbReference type="Proteomes" id="UP000198862">
    <property type="component" value="Unassembled WGS sequence"/>
</dbReference>
<dbReference type="STRING" id="1123010.SAMN02745724_01521"/>
<dbReference type="GO" id="GO:0015074">
    <property type="term" value="P:DNA integration"/>
    <property type="evidence" value="ECO:0007669"/>
    <property type="project" value="InterPro"/>
</dbReference>
<name>A0A1I1IKW1_9GAMM</name>
<dbReference type="InterPro" id="IPR011010">
    <property type="entry name" value="DNA_brk_join_enz"/>
</dbReference>
<proteinExistence type="predicted"/>
<dbReference type="GO" id="GO:0003677">
    <property type="term" value="F:DNA binding"/>
    <property type="evidence" value="ECO:0007669"/>
    <property type="project" value="InterPro"/>
</dbReference>
<gene>
    <name evidence="3" type="ORF">SAMN02745724_01521</name>
</gene>
<protein>
    <submittedName>
        <fullName evidence="3">Phage integrase family protein</fullName>
    </submittedName>
</protein>
<feature type="domain" description="Tyr recombinase" evidence="2">
    <location>
        <begin position="178"/>
        <end position="404"/>
    </location>
</feature>
<keyword evidence="1" id="KW-0233">DNA recombination</keyword>
<dbReference type="PROSITE" id="PS51898">
    <property type="entry name" value="TYR_RECOMBINASE"/>
    <property type="match status" value="1"/>
</dbReference>
<evidence type="ECO:0000313" key="3">
    <source>
        <dbReference type="EMBL" id="SFC36924.1"/>
    </source>
</evidence>
<organism evidence="3 4">
    <name type="scientific">Pseudoalteromonas denitrificans DSM 6059</name>
    <dbReference type="NCBI Taxonomy" id="1123010"/>
    <lineage>
        <taxon>Bacteria</taxon>
        <taxon>Pseudomonadati</taxon>
        <taxon>Pseudomonadota</taxon>
        <taxon>Gammaproteobacteria</taxon>
        <taxon>Alteromonadales</taxon>
        <taxon>Pseudoalteromonadaceae</taxon>
        <taxon>Pseudoalteromonas</taxon>
    </lineage>
</organism>
<dbReference type="AlphaFoldDB" id="A0A1I1IKW1"/>
<keyword evidence="4" id="KW-1185">Reference proteome</keyword>
<dbReference type="Pfam" id="PF00589">
    <property type="entry name" value="Phage_integrase"/>
    <property type="match status" value="1"/>
</dbReference>
<dbReference type="InterPro" id="IPR002104">
    <property type="entry name" value="Integrase_catalytic"/>
</dbReference>
<dbReference type="RefSeq" id="WP_091982411.1">
    <property type="nucleotide sequence ID" value="NZ_FOLO01000008.1"/>
</dbReference>
<dbReference type="InterPro" id="IPR013762">
    <property type="entry name" value="Integrase-like_cat_sf"/>
</dbReference>
<accession>A0A1I1IKW1</accession>
<dbReference type="OrthoDB" id="8610787at2"/>
<sequence>MRKIIFNHTKDGDVPIPYYKGGEVQTHLLDFLICRYHYRTLLRAELRSATPITIKNIAHHVAYLINIFEENEDEHGNNSPIDYREATFELVSQIITSLHDDYEWAGESLKIYAGSWRLFYEFLTIEGVNHNMVFPEKTLIQQRTDKDDDFLSHTRKNVRNTEIETAVPDRYCVKRDDYRNSIISMEQWFQLYAYLYKVDPVYAVMAATMMQTFLRIGGVMQFPNGITKSNKHWKRYAQLKQSKALYQRFNYIKKGQSPSNCMVHVSTMKMIFNEYLEPLYQKRQELYLEKYITKKNAKKQNRDSSSKFTWLNKNGTPVSMRELQDAFKKASDALDFEVTPHTLRHTGATQLLYRWGKEKGIEITDANSPDIHSWLQYQLGHQNLATTKLYVTTVHRLQSENVIFELLATTLPTSLEGVNVTPEAINAFERAKEAQDEFMTGRIKDENYPGAA</sequence>
<evidence type="ECO:0000313" key="4">
    <source>
        <dbReference type="Proteomes" id="UP000198862"/>
    </source>
</evidence>
<dbReference type="GO" id="GO:0006310">
    <property type="term" value="P:DNA recombination"/>
    <property type="evidence" value="ECO:0007669"/>
    <property type="project" value="UniProtKB-KW"/>
</dbReference>
<dbReference type="CDD" id="cd00397">
    <property type="entry name" value="DNA_BRE_C"/>
    <property type="match status" value="1"/>
</dbReference>
<dbReference type="EMBL" id="FOLO01000008">
    <property type="protein sequence ID" value="SFC36924.1"/>
    <property type="molecule type" value="Genomic_DNA"/>
</dbReference>
<reference evidence="3 4" key="1">
    <citation type="submission" date="2016-10" db="EMBL/GenBank/DDBJ databases">
        <authorList>
            <person name="de Groot N.N."/>
        </authorList>
    </citation>
    <scope>NUCLEOTIDE SEQUENCE [LARGE SCALE GENOMIC DNA]</scope>
    <source>
        <strain evidence="3 4">DSM 6059</strain>
    </source>
</reference>
<evidence type="ECO:0000256" key="1">
    <source>
        <dbReference type="ARBA" id="ARBA00023172"/>
    </source>
</evidence>